<evidence type="ECO:0000313" key="1">
    <source>
        <dbReference type="EMBL" id="KAK2776585.1"/>
    </source>
</evidence>
<keyword evidence="2" id="KW-1185">Reference proteome</keyword>
<accession>A0AAD9YTN4</accession>
<evidence type="ECO:0000313" key="2">
    <source>
        <dbReference type="Proteomes" id="UP001281614"/>
    </source>
</evidence>
<reference evidence="1" key="1">
    <citation type="submission" date="2023-02" db="EMBL/GenBank/DDBJ databases">
        <title>Colletotrichum kahawae CIFC_Que2 genome sequencing and assembly.</title>
        <authorList>
            <person name="Baroncelli R."/>
        </authorList>
    </citation>
    <scope>NUCLEOTIDE SEQUENCE</scope>
    <source>
        <strain evidence="1">CIFC_Que2</strain>
    </source>
</reference>
<gene>
    <name evidence="1" type="ORF">CKAH01_12358</name>
</gene>
<proteinExistence type="predicted"/>
<dbReference type="Proteomes" id="UP001281614">
    <property type="component" value="Unassembled WGS sequence"/>
</dbReference>
<protein>
    <submittedName>
        <fullName evidence="1">F-box domain-containing protein</fullName>
    </submittedName>
</protein>
<organism evidence="1 2">
    <name type="scientific">Colletotrichum kahawae</name>
    <name type="common">Coffee berry disease fungus</name>
    <dbReference type="NCBI Taxonomy" id="34407"/>
    <lineage>
        <taxon>Eukaryota</taxon>
        <taxon>Fungi</taxon>
        <taxon>Dikarya</taxon>
        <taxon>Ascomycota</taxon>
        <taxon>Pezizomycotina</taxon>
        <taxon>Sordariomycetes</taxon>
        <taxon>Hypocreomycetidae</taxon>
        <taxon>Glomerellales</taxon>
        <taxon>Glomerellaceae</taxon>
        <taxon>Colletotrichum</taxon>
        <taxon>Colletotrichum gloeosporioides species complex</taxon>
    </lineage>
</organism>
<sequence length="137" mass="15562">MAPSHKINFKFRRGIIPFSISFARNISPTSGTIMSSAASQNLSVNALDEGPGLMDMPVEIVLEIINMCHKNRDDGSDPFAPRKHRNTTLELSMTCSALREICIPFLFRKVRIYRAEYRALQPLKAMLLNDRIQRAIR</sequence>
<dbReference type="EMBL" id="VYYT01000026">
    <property type="protein sequence ID" value="KAK2776585.1"/>
    <property type="molecule type" value="Genomic_DNA"/>
</dbReference>
<name>A0AAD9YTN4_COLKA</name>
<comment type="caution">
    <text evidence="1">The sequence shown here is derived from an EMBL/GenBank/DDBJ whole genome shotgun (WGS) entry which is preliminary data.</text>
</comment>
<dbReference type="AlphaFoldDB" id="A0AAD9YTN4"/>